<gene>
    <name evidence="1" type="ORF">KP005_04965</name>
</gene>
<reference evidence="1 2" key="1">
    <citation type="submission" date="2021-06" db="EMBL/GenBank/DDBJ databases">
        <title>Gemonas diversity in paddy soil.</title>
        <authorList>
            <person name="Liu G."/>
        </authorList>
    </citation>
    <scope>NUCLEOTIDE SEQUENCE [LARGE SCALE GENOMIC DNA]</scope>
    <source>
        <strain evidence="1 2">RG29</strain>
    </source>
</reference>
<dbReference type="Proteomes" id="UP000683493">
    <property type="component" value="Chromosome"/>
</dbReference>
<organism evidence="1 2">
    <name type="scientific">Geomonas diazotrophica</name>
    <dbReference type="NCBI Taxonomy" id="2843197"/>
    <lineage>
        <taxon>Bacteria</taxon>
        <taxon>Pseudomonadati</taxon>
        <taxon>Thermodesulfobacteriota</taxon>
        <taxon>Desulfuromonadia</taxon>
        <taxon>Geobacterales</taxon>
        <taxon>Geobacteraceae</taxon>
        <taxon>Geomonas</taxon>
    </lineage>
</organism>
<evidence type="ECO:0008006" key="3">
    <source>
        <dbReference type="Google" id="ProtNLM"/>
    </source>
</evidence>
<protein>
    <recommendedName>
        <fullName evidence="3">DNA-directed RNA polymerase</fullName>
    </recommendedName>
</protein>
<name>A0ABX8JNA4_9BACT</name>
<keyword evidence="2" id="KW-1185">Reference proteome</keyword>
<sequence>MKATFSEYDNFRWINCNRWSNAKEVDALVDLLVQEIPSRKKDGYRINMKVLVLDLYQSYLCDTEQYIAYSRDKNLYSMPGSDHPYIKNPRITYERLIECVDVLVAKRLIRNKKGAWFGKAGDGNGPSFVSRMRPLGQFMDLVGQYQITPEMIGAYIEDEVLVLRGAPVNGVKPKLKVPKNNESQRMARLIRQYNTLLERTHIDVDVECMTYKDRDELVAQLADMNVPGRKRIILKLSNKSVYRVFNNGSLKQGGRFYGGWWISAPSIVRKYITINGDPTVELDFSAMHIHLLYAKVGINYADKGVDAYTLELGPYSLRDERDDRDLNKLILLTAFNAKTPTKAASAVFNELRKEGKLYQYQVRDHKLIKAKLDLLKKKHPHIASLVANDYGRELQYYDSCVVEKVISYFIRKGIPVLTVHDSVICQVQHADTVMNVMYNAFYQTADELLNINVKPTWKYKLVSYITSLLNKQYITPPTRWYPNMLRLDTKIKPIYKGQITDTIPSTLNIKPTNRTNTCSKQCKHEVRLHHKLKFNPNIKLELKNIVESYTNVLVIR</sequence>
<accession>A0ABX8JNA4</accession>
<dbReference type="EMBL" id="CP076724">
    <property type="protein sequence ID" value="QWV98641.1"/>
    <property type="molecule type" value="Genomic_DNA"/>
</dbReference>
<evidence type="ECO:0000313" key="2">
    <source>
        <dbReference type="Proteomes" id="UP000683493"/>
    </source>
</evidence>
<evidence type="ECO:0000313" key="1">
    <source>
        <dbReference type="EMBL" id="QWV98641.1"/>
    </source>
</evidence>
<proteinExistence type="predicted"/>